<keyword evidence="2 9" id="KW-0808">Transferase</keyword>
<keyword evidence="5 9" id="KW-0784">Thiamine biosynthesis</keyword>
<dbReference type="GO" id="GO:0000287">
    <property type="term" value="F:magnesium ion binding"/>
    <property type="evidence" value="ECO:0007669"/>
    <property type="project" value="UniProtKB-UniRule"/>
</dbReference>
<feature type="binding site" evidence="9">
    <location>
        <begin position="207"/>
        <end position="209"/>
    </location>
    <ligand>
        <name>2-[(2R,5Z)-2-carboxy-4-methylthiazol-5(2H)-ylidene]ethyl phosphate</name>
        <dbReference type="ChEBI" id="CHEBI:62899"/>
    </ligand>
</feature>
<keyword evidence="14" id="KW-1185">Reference proteome</keyword>
<feature type="binding site" evidence="9">
    <location>
        <position position="142"/>
    </location>
    <ligand>
        <name>4-amino-2-methyl-5-(diphosphooxymethyl)pyrimidine</name>
        <dbReference type="ChEBI" id="CHEBI:57841"/>
    </ligand>
</feature>
<sequence>MYLTEALKAGADVVVGHGHGPVCHFYDDAVIRSYGYKVIRSSGSEVIRSSGSEVIRSSGYKVIRSNRKTVKPNNLKTLKSKLQFITHFTDRYSYLDSAMMALEGGCRWIQLRMKDADEAEIERTARQILPECRRRGAVFIIDDHVELVKRVGADGVHLGKNDMPVDEARRILGDEFIIGGTANTFEDIQRLAAQGADYIGCGPFRFTTTKKNLAPMLGIEGYENIVSLMKTHGINLPIVAIGGITYDDIPQVMATGVTGIALSGSVLRADNPVEEMRKIAIQLRVKN</sequence>
<evidence type="ECO:0000256" key="7">
    <source>
        <dbReference type="ARBA" id="ARBA00047851"/>
    </source>
</evidence>
<evidence type="ECO:0000256" key="10">
    <source>
        <dbReference type="RuleBase" id="RU003826"/>
    </source>
</evidence>
<dbReference type="SUPFAM" id="SSF51391">
    <property type="entry name" value="Thiamin phosphate synthase"/>
    <property type="match status" value="1"/>
</dbReference>
<comment type="caution">
    <text evidence="9">Lacks conserved residue(s) required for the propagation of feature annotation.</text>
</comment>
<feature type="domain" description="Thiamine phosphate synthase/TenI" evidence="12">
    <location>
        <begin position="84"/>
        <end position="264"/>
    </location>
</feature>
<comment type="catalytic activity">
    <reaction evidence="8 9 10">
        <text>2-[(2R,5Z)-2-carboxy-4-methylthiazol-5(2H)-ylidene]ethyl phosphate + 4-amino-2-methyl-5-(diphosphooxymethyl)pyrimidine + 2 H(+) = thiamine phosphate + CO2 + diphosphate</text>
        <dbReference type="Rhea" id="RHEA:47844"/>
        <dbReference type="ChEBI" id="CHEBI:15378"/>
        <dbReference type="ChEBI" id="CHEBI:16526"/>
        <dbReference type="ChEBI" id="CHEBI:33019"/>
        <dbReference type="ChEBI" id="CHEBI:37575"/>
        <dbReference type="ChEBI" id="CHEBI:57841"/>
        <dbReference type="ChEBI" id="CHEBI:62899"/>
        <dbReference type="EC" id="2.5.1.3"/>
    </reaction>
</comment>
<reference evidence="13" key="2">
    <citation type="journal article" date="2021" name="Sci. Rep.">
        <title>The distribution of antibiotic resistance genes in chicken gut microbiota commensals.</title>
        <authorList>
            <person name="Juricova H."/>
            <person name="Matiasovicova J."/>
            <person name="Kubasova T."/>
            <person name="Cejkova D."/>
            <person name="Rychlik I."/>
        </authorList>
    </citation>
    <scope>NUCLEOTIDE SEQUENCE</scope>
    <source>
        <strain evidence="13">An824</strain>
    </source>
</reference>
<dbReference type="AlphaFoldDB" id="A0A938WUG3"/>
<dbReference type="Proteomes" id="UP000706891">
    <property type="component" value="Unassembled WGS sequence"/>
</dbReference>
<dbReference type="NCBIfam" id="TIGR00693">
    <property type="entry name" value="thiE"/>
    <property type="match status" value="1"/>
</dbReference>
<evidence type="ECO:0000256" key="11">
    <source>
        <dbReference type="RuleBase" id="RU004253"/>
    </source>
</evidence>
<evidence type="ECO:0000256" key="6">
    <source>
        <dbReference type="ARBA" id="ARBA00047334"/>
    </source>
</evidence>
<keyword evidence="4 9" id="KW-0460">Magnesium</keyword>
<comment type="caution">
    <text evidence="13">The sequence shown here is derived from an EMBL/GenBank/DDBJ whole genome shotgun (WGS) entry which is preliminary data.</text>
</comment>
<comment type="pathway">
    <text evidence="1 9 11">Cofactor biosynthesis; thiamine diphosphate biosynthesis; thiamine phosphate from 4-amino-2-methyl-5-diphosphomethylpyrimidine and 4-methyl-5-(2-phosphoethyl)-thiazole: step 1/1.</text>
</comment>
<name>A0A938WUG3_9BACT</name>
<dbReference type="HAMAP" id="MF_00097">
    <property type="entry name" value="TMP_synthase"/>
    <property type="match status" value="1"/>
</dbReference>
<dbReference type="InterPro" id="IPR034291">
    <property type="entry name" value="TMP_synthase"/>
</dbReference>
<comment type="catalytic activity">
    <reaction evidence="6 9 10">
        <text>4-methyl-5-(2-phosphooxyethyl)-thiazole + 4-amino-2-methyl-5-(diphosphooxymethyl)pyrimidine + H(+) = thiamine phosphate + diphosphate</text>
        <dbReference type="Rhea" id="RHEA:22328"/>
        <dbReference type="ChEBI" id="CHEBI:15378"/>
        <dbReference type="ChEBI" id="CHEBI:33019"/>
        <dbReference type="ChEBI" id="CHEBI:37575"/>
        <dbReference type="ChEBI" id="CHEBI:57841"/>
        <dbReference type="ChEBI" id="CHEBI:58296"/>
        <dbReference type="EC" id="2.5.1.3"/>
    </reaction>
</comment>
<evidence type="ECO:0000256" key="4">
    <source>
        <dbReference type="ARBA" id="ARBA00022842"/>
    </source>
</evidence>
<dbReference type="EMBL" id="JACJJG010000101">
    <property type="protein sequence ID" value="MBM6674603.1"/>
    <property type="molecule type" value="Genomic_DNA"/>
</dbReference>
<evidence type="ECO:0000256" key="5">
    <source>
        <dbReference type="ARBA" id="ARBA00022977"/>
    </source>
</evidence>
<evidence type="ECO:0000256" key="8">
    <source>
        <dbReference type="ARBA" id="ARBA00047883"/>
    </source>
</evidence>
<evidence type="ECO:0000256" key="1">
    <source>
        <dbReference type="ARBA" id="ARBA00005165"/>
    </source>
</evidence>
<evidence type="ECO:0000256" key="2">
    <source>
        <dbReference type="ARBA" id="ARBA00022679"/>
    </source>
</evidence>
<feature type="binding site" evidence="9">
    <location>
        <begin position="110"/>
        <end position="114"/>
    </location>
    <ligand>
        <name>4-amino-2-methyl-5-(diphosphooxymethyl)pyrimidine</name>
        <dbReference type="ChEBI" id="CHEBI:57841"/>
    </ligand>
</feature>
<dbReference type="InterPro" id="IPR013785">
    <property type="entry name" value="Aldolase_TIM"/>
</dbReference>
<dbReference type="InterPro" id="IPR022998">
    <property type="entry name" value="ThiamineP_synth_TenI"/>
</dbReference>
<feature type="binding site" evidence="9">
    <location>
        <position position="181"/>
    </location>
    <ligand>
        <name>4-amino-2-methyl-5-(diphosphooxymethyl)pyrimidine</name>
        <dbReference type="ChEBI" id="CHEBI:57841"/>
    </ligand>
</feature>
<dbReference type="Gene3D" id="3.20.20.70">
    <property type="entry name" value="Aldolase class I"/>
    <property type="match status" value="1"/>
</dbReference>
<protein>
    <recommendedName>
        <fullName evidence="9">Thiamine-phosphate synthase</fullName>
        <shortName evidence="9">TP synthase</shortName>
        <shortName evidence="9">TPS</shortName>
        <ecNumber evidence="9">2.5.1.3</ecNumber>
    </recommendedName>
    <alternativeName>
        <fullName evidence="9">Thiamine-phosphate pyrophosphorylase</fullName>
        <shortName evidence="9">TMP pyrophosphorylase</shortName>
        <shortName evidence="9">TMP-PPase</shortName>
    </alternativeName>
</protein>
<dbReference type="GO" id="GO:0009229">
    <property type="term" value="P:thiamine diphosphate biosynthetic process"/>
    <property type="evidence" value="ECO:0007669"/>
    <property type="project" value="UniProtKB-UniRule"/>
</dbReference>
<dbReference type="GO" id="GO:0009228">
    <property type="term" value="P:thiamine biosynthetic process"/>
    <property type="evidence" value="ECO:0007669"/>
    <property type="project" value="UniProtKB-KW"/>
</dbReference>
<organism evidence="13 14">
    <name type="scientific">Marseilla massiliensis</name>
    <dbReference type="NCBI Taxonomy" id="1841864"/>
    <lineage>
        <taxon>Bacteria</taxon>
        <taxon>Pseudomonadati</taxon>
        <taxon>Bacteroidota</taxon>
        <taxon>Bacteroidia</taxon>
        <taxon>Bacteroidales</taxon>
        <taxon>Prevotellaceae</taxon>
        <taxon>Marseilla</taxon>
    </lineage>
</organism>
<proteinExistence type="inferred from homology"/>
<dbReference type="CDD" id="cd00564">
    <property type="entry name" value="TMP_TenI"/>
    <property type="match status" value="1"/>
</dbReference>
<evidence type="ECO:0000256" key="9">
    <source>
        <dbReference type="HAMAP-Rule" id="MF_00097"/>
    </source>
</evidence>
<comment type="similarity">
    <text evidence="9 10">Belongs to the thiamine-phosphate synthase family.</text>
</comment>
<feature type="binding site" evidence="9">
    <location>
        <position position="210"/>
    </location>
    <ligand>
        <name>4-amino-2-methyl-5-(diphosphooxymethyl)pyrimidine</name>
        <dbReference type="ChEBI" id="CHEBI:57841"/>
    </ligand>
</feature>
<reference evidence="13" key="1">
    <citation type="submission" date="2020-08" db="EMBL/GenBank/DDBJ databases">
        <authorList>
            <person name="Cejkova D."/>
            <person name="Kubasova T."/>
            <person name="Jahodarova E."/>
            <person name="Rychlik I."/>
        </authorList>
    </citation>
    <scope>NUCLEOTIDE SEQUENCE</scope>
    <source>
        <strain evidence="13">An824</strain>
    </source>
</reference>
<dbReference type="InterPro" id="IPR036206">
    <property type="entry name" value="ThiamineP_synth_sf"/>
</dbReference>
<evidence type="ECO:0000256" key="3">
    <source>
        <dbReference type="ARBA" id="ARBA00022723"/>
    </source>
</evidence>
<dbReference type="EC" id="2.5.1.3" evidence="9"/>
<feature type="binding site" evidence="9">
    <location>
        <position position="143"/>
    </location>
    <ligand>
        <name>Mg(2+)</name>
        <dbReference type="ChEBI" id="CHEBI:18420"/>
    </ligand>
</feature>
<comment type="cofactor">
    <cofactor evidence="9">
        <name>Mg(2+)</name>
        <dbReference type="ChEBI" id="CHEBI:18420"/>
    </cofactor>
    <text evidence="9">Binds 1 Mg(2+) ion per subunit.</text>
</comment>
<keyword evidence="3 9" id="KW-0479">Metal-binding</keyword>
<feature type="binding site" evidence="9">
    <location>
        <position position="162"/>
    </location>
    <ligand>
        <name>Mg(2+)</name>
        <dbReference type="ChEBI" id="CHEBI:18420"/>
    </ligand>
</feature>
<feature type="binding site" evidence="9">
    <location>
        <position position="243"/>
    </location>
    <ligand>
        <name>2-[(2R,5Z)-2-carboxy-4-methylthiazol-5(2H)-ylidene]ethyl phosphate</name>
        <dbReference type="ChEBI" id="CHEBI:62899"/>
    </ligand>
</feature>
<accession>A0A938WUG3</accession>
<evidence type="ECO:0000259" key="12">
    <source>
        <dbReference type="Pfam" id="PF02581"/>
    </source>
</evidence>
<dbReference type="PANTHER" id="PTHR20857">
    <property type="entry name" value="THIAMINE-PHOSPHATE PYROPHOSPHORYLASE"/>
    <property type="match status" value="1"/>
</dbReference>
<dbReference type="PANTHER" id="PTHR20857:SF15">
    <property type="entry name" value="THIAMINE-PHOSPHATE SYNTHASE"/>
    <property type="match status" value="1"/>
</dbReference>
<evidence type="ECO:0000313" key="14">
    <source>
        <dbReference type="Proteomes" id="UP000706891"/>
    </source>
</evidence>
<dbReference type="GO" id="GO:0005737">
    <property type="term" value="C:cytoplasm"/>
    <property type="evidence" value="ECO:0007669"/>
    <property type="project" value="TreeGrafter"/>
</dbReference>
<dbReference type="GO" id="GO:0004789">
    <property type="term" value="F:thiamine-phosphate diphosphorylase activity"/>
    <property type="evidence" value="ECO:0007669"/>
    <property type="project" value="UniProtKB-UniRule"/>
</dbReference>
<comment type="function">
    <text evidence="9">Condenses 4-methyl-5-(beta-hydroxyethyl)thiazole monophosphate (THZ-P) and 2-methyl-4-amino-5-hydroxymethyl pyrimidine pyrophosphate (HMP-PP) to form thiamine monophosphate (TMP).</text>
</comment>
<dbReference type="NCBIfam" id="NF000736">
    <property type="entry name" value="PRK00043.2-3"/>
    <property type="match status" value="1"/>
</dbReference>
<comment type="catalytic activity">
    <reaction evidence="7 9 10">
        <text>2-(2-carboxy-4-methylthiazol-5-yl)ethyl phosphate + 4-amino-2-methyl-5-(diphosphooxymethyl)pyrimidine + 2 H(+) = thiamine phosphate + CO2 + diphosphate</text>
        <dbReference type="Rhea" id="RHEA:47848"/>
        <dbReference type="ChEBI" id="CHEBI:15378"/>
        <dbReference type="ChEBI" id="CHEBI:16526"/>
        <dbReference type="ChEBI" id="CHEBI:33019"/>
        <dbReference type="ChEBI" id="CHEBI:37575"/>
        <dbReference type="ChEBI" id="CHEBI:57841"/>
        <dbReference type="ChEBI" id="CHEBI:62890"/>
        <dbReference type="EC" id="2.5.1.3"/>
    </reaction>
</comment>
<gene>
    <name evidence="9" type="primary">thiE</name>
    <name evidence="13" type="ORF">H6A34_12050</name>
</gene>
<evidence type="ECO:0000313" key="13">
    <source>
        <dbReference type="EMBL" id="MBM6674603.1"/>
    </source>
</evidence>
<dbReference type="Pfam" id="PF02581">
    <property type="entry name" value="TMP-TENI"/>
    <property type="match status" value="1"/>
</dbReference>